<dbReference type="Gene3D" id="3.30.2350.20">
    <property type="entry name" value="TruD, catalytic domain"/>
    <property type="match status" value="2"/>
</dbReference>
<protein>
    <recommendedName>
        <fullName evidence="6">Pseudouridylate synthase PUS7L</fullName>
    </recommendedName>
    <alternativeName>
        <fullName evidence="7">Pseudouridylate synthase 7 homolog-like protein</fullName>
    </alternativeName>
</protein>
<evidence type="ECO:0000256" key="1">
    <source>
        <dbReference type="ARBA" id="ARBA00001166"/>
    </source>
</evidence>
<dbReference type="PIRSF" id="PIRSF037016">
    <property type="entry name" value="Pseudouridin_synth_euk_prd"/>
    <property type="match status" value="1"/>
</dbReference>
<evidence type="ECO:0000256" key="5">
    <source>
        <dbReference type="ARBA" id="ARBA00057241"/>
    </source>
</evidence>
<keyword evidence="4" id="KW-0413">Isomerase</keyword>
<dbReference type="Proteomes" id="UP000515156">
    <property type="component" value="Chromosome 10"/>
</dbReference>
<dbReference type="AlphaFoldDB" id="A0A6P7YXJ9"/>
<dbReference type="PANTHER" id="PTHR13326:SF21">
    <property type="entry name" value="PSEUDOURIDYLATE SYNTHASE PUS7L"/>
    <property type="match status" value="1"/>
</dbReference>
<proteinExistence type="inferred from homology"/>
<dbReference type="KEGG" id="muo:115478558"/>
<evidence type="ECO:0000313" key="9">
    <source>
        <dbReference type="Proteomes" id="UP000515156"/>
    </source>
</evidence>
<dbReference type="Pfam" id="PF23943">
    <property type="entry name" value="PUS7L_N"/>
    <property type="match status" value="1"/>
</dbReference>
<dbReference type="InterPro" id="IPR001656">
    <property type="entry name" value="PsdUridine_synth_TruD"/>
</dbReference>
<dbReference type="InParanoid" id="A0A6P7YXJ9"/>
<keyword evidence="9" id="KW-1185">Reference proteome</keyword>
<evidence type="ECO:0000256" key="3">
    <source>
        <dbReference type="ARBA" id="ARBA00022664"/>
    </source>
</evidence>
<keyword evidence="3" id="KW-0507">mRNA processing</keyword>
<dbReference type="GO" id="GO:0001522">
    <property type="term" value="P:pseudouridine synthesis"/>
    <property type="evidence" value="ECO:0007669"/>
    <property type="project" value="InterPro"/>
</dbReference>
<dbReference type="GeneID" id="115478558"/>
<gene>
    <name evidence="10" type="primary">PUS7L</name>
</gene>
<feature type="domain" description="TRUD" evidence="8">
    <location>
        <begin position="425"/>
        <end position="648"/>
    </location>
</feature>
<dbReference type="InterPro" id="IPR056961">
    <property type="entry name" value="R3H_PUS7L"/>
</dbReference>
<evidence type="ECO:0000313" key="10">
    <source>
        <dbReference type="RefSeq" id="XP_030071857.1"/>
    </source>
</evidence>
<name>A0A6P7YXJ9_9AMPH</name>
<dbReference type="SUPFAM" id="SSF55120">
    <property type="entry name" value="Pseudouridine synthase"/>
    <property type="match status" value="1"/>
</dbReference>
<dbReference type="InterPro" id="IPR020103">
    <property type="entry name" value="PsdUridine_synth_cat_dom_sf"/>
</dbReference>
<comment type="function">
    <text evidence="5">Pseudouridine synthase that catalyzes pseudouridylation of mRNAs.</text>
</comment>
<dbReference type="InterPro" id="IPR011760">
    <property type="entry name" value="PsdUridine_synth_TruD_insert"/>
</dbReference>
<dbReference type="PROSITE" id="PS50984">
    <property type="entry name" value="TRUD"/>
    <property type="match status" value="1"/>
</dbReference>
<dbReference type="PANTHER" id="PTHR13326">
    <property type="entry name" value="TRNA PSEUDOURIDINE SYNTHASE D"/>
    <property type="match status" value="1"/>
</dbReference>
<evidence type="ECO:0000259" key="8">
    <source>
        <dbReference type="PROSITE" id="PS50984"/>
    </source>
</evidence>
<dbReference type="GO" id="GO:0003723">
    <property type="term" value="F:RNA binding"/>
    <property type="evidence" value="ECO:0007669"/>
    <property type="project" value="InterPro"/>
</dbReference>
<dbReference type="NCBIfam" id="TIGR00094">
    <property type="entry name" value="tRNA_TruD_broad"/>
    <property type="match status" value="1"/>
</dbReference>
<accession>A0A6P7YXJ9</accession>
<dbReference type="GO" id="GO:0009982">
    <property type="term" value="F:pseudouridine synthase activity"/>
    <property type="evidence" value="ECO:0007669"/>
    <property type="project" value="InterPro"/>
</dbReference>
<evidence type="ECO:0000256" key="6">
    <source>
        <dbReference type="ARBA" id="ARBA00067866"/>
    </source>
</evidence>
<dbReference type="Pfam" id="PF25094">
    <property type="entry name" value="R3H_PUS7L"/>
    <property type="match status" value="1"/>
</dbReference>
<dbReference type="RefSeq" id="XP_030071857.1">
    <property type="nucleotide sequence ID" value="XM_030215997.1"/>
</dbReference>
<dbReference type="OrthoDB" id="447290at2759"/>
<evidence type="ECO:0000256" key="7">
    <source>
        <dbReference type="ARBA" id="ARBA00079696"/>
    </source>
</evidence>
<dbReference type="GO" id="GO:0005634">
    <property type="term" value="C:nucleus"/>
    <property type="evidence" value="ECO:0007669"/>
    <property type="project" value="TreeGrafter"/>
</dbReference>
<dbReference type="GO" id="GO:0006397">
    <property type="term" value="P:mRNA processing"/>
    <property type="evidence" value="ECO:0007669"/>
    <property type="project" value="UniProtKB-KW"/>
</dbReference>
<evidence type="ECO:0000256" key="4">
    <source>
        <dbReference type="ARBA" id="ARBA00023235"/>
    </source>
</evidence>
<dbReference type="Pfam" id="PF01142">
    <property type="entry name" value="TruD"/>
    <property type="match status" value="1"/>
</dbReference>
<dbReference type="CDD" id="cd02576">
    <property type="entry name" value="PseudoU_synth_ScPUS7"/>
    <property type="match status" value="1"/>
</dbReference>
<evidence type="ECO:0000256" key="2">
    <source>
        <dbReference type="ARBA" id="ARBA00007953"/>
    </source>
</evidence>
<dbReference type="InterPro" id="IPR056963">
    <property type="entry name" value="PUS7L_N"/>
</dbReference>
<dbReference type="FunCoup" id="A0A6P7YXJ9">
    <property type="interactions" value="1731"/>
</dbReference>
<dbReference type="CTD" id="83448"/>
<sequence>MEEDVHSPGCIYSLAYLNDHIGFCGTIKNSPSDFVVTEIDMSEQLVTESIIDSFIEFSESPEEQKRSCQHKKQKTVPRESYLEEKHFTNFSGFVNKTDPPEQDITVDIDTVEEVDDECGPEKTDILSSLLEEPLLESLTAFACSIKSELSSGIEAATPSLEFSLGSFTDKDQRARIHSAIQQTFPFLLTATWNTEIIVKPNLEYRELCQLVSEEEVENFFKFLDAKLVNSTFSFKPDLSKEHRKAVHHFISKKFGKLVETKSFSKEDHHGQQNTVITARFREKSGSLKKKRRADCPDVSDTFTAFMLRKENLETLEAIGCLSSELGVLPSDFSYAGVKDKKAITYQTMVVKKVTPTRLKEIESRIQKKGMKVYNIRSVHQHLRLGQLKGNQFDIIVRDLKTQSGDLDANIKERICEATENVKKNGFVNYYGPQRFGQGKHVQSNQIGLALLKEDMVKAVKLLFTAEEEDNPVNRAKRYFLQTEDVKSSLALLPEYKVRERMVLRALNRYGVNPEGCTRAWFSIPHSMRIFYVHAHCSKVWNEAASYRLKTYGSQVVEGDLVILETDAAETTSHSDRVHVVTASEEAAKTYALHQVVLPMIGHNIMYPSNKVGEWYHEMLSRDGLQSCTFRISILQLNVPGCYRHILKYPRNLSYEVLEDHSDGLESKDDRKEWAKQSLKISFVLDSSCYATVCLREIMKYGY</sequence>
<comment type="similarity">
    <text evidence="2">Belongs to the pseudouridine synthase TruD family.</text>
</comment>
<organism evidence="9 10">
    <name type="scientific">Microcaecilia unicolor</name>
    <dbReference type="NCBI Taxonomy" id="1415580"/>
    <lineage>
        <taxon>Eukaryota</taxon>
        <taxon>Metazoa</taxon>
        <taxon>Chordata</taxon>
        <taxon>Craniata</taxon>
        <taxon>Vertebrata</taxon>
        <taxon>Euteleostomi</taxon>
        <taxon>Amphibia</taxon>
        <taxon>Gymnophiona</taxon>
        <taxon>Siphonopidae</taxon>
        <taxon>Microcaecilia</taxon>
    </lineage>
</organism>
<comment type="catalytic activity">
    <reaction evidence="1">
        <text>a uridine in mRNA = a pseudouridine in mRNA</text>
        <dbReference type="Rhea" id="RHEA:56644"/>
        <dbReference type="Rhea" id="RHEA-COMP:14658"/>
        <dbReference type="Rhea" id="RHEA-COMP:14659"/>
        <dbReference type="ChEBI" id="CHEBI:65314"/>
        <dbReference type="ChEBI" id="CHEBI:65315"/>
    </reaction>
</comment>
<reference evidence="10" key="1">
    <citation type="submission" date="2025-08" db="UniProtKB">
        <authorList>
            <consortium name="RefSeq"/>
        </authorList>
    </citation>
    <scope>IDENTIFICATION</scope>
</reference>
<dbReference type="FunFam" id="3.30.2350.20:FF:000005">
    <property type="entry name" value="pseudouridylate synthase 7 homolog-like protein"/>
    <property type="match status" value="1"/>
</dbReference>
<dbReference type="InterPro" id="IPR042214">
    <property type="entry name" value="TruD_catalytic"/>
</dbReference>